<dbReference type="Pfam" id="PF08478">
    <property type="entry name" value="POTRA_1"/>
    <property type="match status" value="1"/>
</dbReference>
<dbReference type="InterPro" id="IPR026579">
    <property type="entry name" value="FtsQ"/>
</dbReference>
<evidence type="ECO:0000256" key="6">
    <source>
        <dbReference type="ARBA" id="ARBA00023136"/>
    </source>
</evidence>
<dbReference type="Gene3D" id="3.10.20.310">
    <property type="entry name" value="membrane protein fhac"/>
    <property type="match status" value="1"/>
</dbReference>
<evidence type="ECO:0000256" key="3">
    <source>
        <dbReference type="ARBA" id="ARBA00022618"/>
    </source>
</evidence>
<comment type="caution">
    <text evidence="10">The sequence shown here is derived from an EMBL/GenBank/DDBJ whole genome shotgun (WGS) entry which is preliminary data.</text>
</comment>
<sequence length="220" mass="23203">MARPGTGVTTAGAAAEHPSRPRWPWIVGAALLGAALAASWFALPVRQIGVTGNVQVPAARVKQLAGAQAGFGWLYYGPWRARGLLDSPWIASAVVTRRFPDRVAIAVTERRAVARWQSGGVTKAVSADGAVMPGSSGLGALPLIRGWGPDRHTDALRVISALSGYNVRSVDYSPAGLRVSLPTGSIWSGDLESLLKYAGSISMYPDKDLAIYPWGVSVQE</sequence>
<protein>
    <submittedName>
        <fullName evidence="10">Cell division protein FtsQ</fullName>
    </submittedName>
</protein>
<organism evidence="10 11">
    <name type="scientific">Deinococcus metalli</name>
    <dbReference type="NCBI Taxonomy" id="1141878"/>
    <lineage>
        <taxon>Bacteria</taxon>
        <taxon>Thermotogati</taxon>
        <taxon>Deinococcota</taxon>
        <taxon>Deinococci</taxon>
        <taxon>Deinococcales</taxon>
        <taxon>Deinococcaceae</taxon>
        <taxon>Deinococcus</taxon>
    </lineage>
</organism>
<evidence type="ECO:0000256" key="5">
    <source>
        <dbReference type="ARBA" id="ARBA00022989"/>
    </source>
</evidence>
<keyword evidence="7" id="KW-0131">Cell cycle</keyword>
<accession>A0A7W8KB27</accession>
<proteinExistence type="predicted"/>
<evidence type="ECO:0000256" key="2">
    <source>
        <dbReference type="ARBA" id="ARBA00022475"/>
    </source>
</evidence>
<dbReference type="GO" id="GO:0016020">
    <property type="term" value="C:membrane"/>
    <property type="evidence" value="ECO:0007669"/>
    <property type="project" value="UniProtKB-SubCell"/>
</dbReference>
<keyword evidence="5 8" id="KW-1133">Transmembrane helix</keyword>
<dbReference type="PROSITE" id="PS51779">
    <property type="entry name" value="POTRA"/>
    <property type="match status" value="1"/>
</dbReference>
<dbReference type="PANTHER" id="PTHR35851:SF1">
    <property type="entry name" value="CELL DIVISION PROTEIN FTSQ"/>
    <property type="match status" value="1"/>
</dbReference>
<comment type="subcellular location">
    <subcellularLocation>
        <location evidence="1">Membrane</location>
    </subcellularLocation>
</comment>
<keyword evidence="4 8" id="KW-0812">Transmembrane</keyword>
<keyword evidence="3 10" id="KW-0132">Cell division</keyword>
<name>A0A7W8KB27_9DEIO</name>
<evidence type="ECO:0000256" key="1">
    <source>
        <dbReference type="ARBA" id="ARBA00004370"/>
    </source>
</evidence>
<evidence type="ECO:0000313" key="11">
    <source>
        <dbReference type="Proteomes" id="UP000539473"/>
    </source>
</evidence>
<dbReference type="InterPro" id="IPR034746">
    <property type="entry name" value="POTRA"/>
</dbReference>
<keyword evidence="6 8" id="KW-0472">Membrane</keyword>
<dbReference type="EMBL" id="JACHFK010000001">
    <property type="protein sequence ID" value="MBB5374655.1"/>
    <property type="molecule type" value="Genomic_DNA"/>
</dbReference>
<dbReference type="PANTHER" id="PTHR35851">
    <property type="entry name" value="CELL DIVISION PROTEIN FTSQ"/>
    <property type="match status" value="1"/>
</dbReference>
<evidence type="ECO:0000313" key="10">
    <source>
        <dbReference type="EMBL" id="MBB5374655.1"/>
    </source>
</evidence>
<feature type="transmembrane region" description="Helical" evidence="8">
    <location>
        <begin position="23"/>
        <end position="43"/>
    </location>
</feature>
<dbReference type="InterPro" id="IPR013685">
    <property type="entry name" value="POTRA_FtsQ_type"/>
</dbReference>
<reference evidence="10 11" key="1">
    <citation type="submission" date="2020-08" db="EMBL/GenBank/DDBJ databases">
        <title>Genomic Encyclopedia of Type Strains, Phase IV (KMG-IV): sequencing the most valuable type-strain genomes for metagenomic binning, comparative biology and taxonomic classification.</title>
        <authorList>
            <person name="Goeker M."/>
        </authorList>
    </citation>
    <scope>NUCLEOTIDE SEQUENCE [LARGE SCALE GENOMIC DNA]</scope>
    <source>
        <strain evidence="10 11">DSM 27521</strain>
    </source>
</reference>
<evidence type="ECO:0000259" key="9">
    <source>
        <dbReference type="PROSITE" id="PS51779"/>
    </source>
</evidence>
<dbReference type="Proteomes" id="UP000539473">
    <property type="component" value="Unassembled WGS sequence"/>
</dbReference>
<feature type="domain" description="POTRA" evidence="9">
    <location>
        <begin position="43"/>
        <end position="110"/>
    </location>
</feature>
<evidence type="ECO:0000256" key="4">
    <source>
        <dbReference type="ARBA" id="ARBA00022692"/>
    </source>
</evidence>
<gene>
    <name evidence="10" type="ORF">HNQ07_000099</name>
</gene>
<dbReference type="AlphaFoldDB" id="A0A7W8KB27"/>
<keyword evidence="2" id="KW-1003">Cell membrane</keyword>
<dbReference type="RefSeq" id="WP_229831810.1">
    <property type="nucleotide sequence ID" value="NZ_BNAJ01000001.1"/>
</dbReference>
<evidence type="ECO:0000256" key="8">
    <source>
        <dbReference type="SAM" id="Phobius"/>
    </source>
</evidence>
<evidence type="ECO:0000256" key="7">
    <source>
        <dbReference type="ARBA" id="ARBA00023306"/>
    </source>
</evidence>
<dbReference type="GO" id="GO:0090529">
    <property type="term" value="P:cell septum assembly"/>
    <property type="evidence" value="ECO:0007669"/>
    <property type="project" value="InterPro"/>
</dbReference>